<dbReference type="GO" id="GO:0016020">
    <property type="term" value="C:membrane"/>
    <property type="evidence" value="ECO:0007669"/>
    <property type="project" value="UniProtKB-SubCell"/>
</dbReference>
<dbReference type="Gene3D" id="1.10.287.70">
    <property type="match status" value="1"/>
</dbReference>
<dbReference type="InterPro" id="IPR024791">
    <property type="entry name" value="Cyt_c/ubiquinol_Oxase_su3"/>
</dbReference>
<feature type="domain" description="Heme-copper oxidase subunit III family profile" evidence="11">
    <location>
        <begin position="8"/>
        <end position="316"/>
    </location>
</feature>
<dbReference type="EC" id="7.1.1.9" evidence="3"/>
<comment type="subcellular location">
    <subcellularLocation>
        <location evidence="1">Membrane</location>
        <topology evidence="1">Multi-pass membrane protein</topology>
    </subcellularLocation>
</comment>
<keyword evidence="4 10" id="KW-0812">Transmembrane</keyword>
<evidence type="ECO:0000256" key="2">
    <source>
        <dbReference type="ARBA" id="ARBA00010581"/>
    </source>
</evidence>
<dbReference type="GO" id="GO:0019646">
    <property type="term" value="P:aerobic electron transport chain"/>
    <property type="evidence" value="ECO:0007669"/>
    <property type="project" value="InterPro"/>
</dbReference>
<dbReference type="RefSeq" id="WP_258332444.1">
    <property type="nucleotide sequence ID" value="NZ_JAPTGG010000011.1"/>
</dbReference>
<dbReference type="AlphaFoldDB" id="A0A9J6RQ35"/>
<dbReference type="FunFam" id="1.20.120.80:FF:000003">
    <property type="entry name" value="Cytochrome c oxidase subunit 3"/>
    <property type="match status" value="1"/>
</dbReference>
<keyword evidence="6 10" id="KW-1133">Transmembrane helix</keyword>
<evidence type="ECO:0000256" key="8">
    <source>
        <dbReference type="ARBA" id="ARBA00031400"/>
    </source>
</evidence>
<dbReference type="Gene3D" id="1.20.120.80">
    <property type="entry name" value="Cytochrome c oxidase, subunit III, four-helix bundle"/>
    <property type="match status" value="1"/>
</dbReference>
<feature type="transmembrane region" description="Helical" evidence="10">
    <location>
        <begin position="20"/>
        <end position="39"/>
    </location>
</feature>
<dbReference type="PANTHER" id="PTHR11403">
    <property type="entry name" value="CYTOCHROME C OXIDASE SUBUNIT III"/>
    <property type="match status" value="1"/>
</dbReference>
<feature type="transmembrane region" description="Helical" evidence="10">
    <location>
        <begin position="178"/>
        <end position="199"/>
    </location>
</feature>
<evidence type="ECO:0000256" key="9">
    <source>
        <dbReference type="ARBA" id="ARBA00031625"/>
    </source>
</evidence>
<keyword evidence="13" id="KW-1185">Reference proteome</keyword>
<comment type="similarity">
    <text evidence="2">Belongs to the cytochrome c oxidase subunit 3 family.</text>
</comment>
<sequence length="316" mass="35753">MAGQSNNGHETYYVPESSPLAFLASISLFLTLFGAASMINDMSWGDPDVATNSKIYFTVGLFSFSAVLFWWFRTTIVENLAGKNSAQLKRSYVIGMQWFIFSEVMFFFALFGTLWYVRNLVGPWLAGEGEGGRMNGLLWPGFEYNWPMNTTPQDAVGIANQTIANNGTFKGADGTVDWTHIPLINTILLLSSSVTLHFAHHALKEEQRSKFNMWLGVTLILGFVFVGFQVVEYQEAMHELGLTLGAGIYGTTFFFLTGFHGFHVCMGAIMLTIQWLRSMKASHFTKDDHFGFEASAWYWHFVDVVWIFLMLFVYIL</sequence>
<gene>
    <name evidence="12" type="ORF">O0V09_13800</name>
</gene>
<evidence type="ECO:0000256" key="3">
    <source>
        <dbReference type="ARBA" id="ARBA00012949"/>
    </source>
</evidence>
<evidence type="ECO:0000256" key="1">
    <source>
        <dbReference type="ARBA" id="ARBA00004141"/>
    </source>
</evidence>
<dbReference type="InterPro" id="IPR035973">
    <property type="entry name" value="Cyt_c_oxidase_su3-like_sf"/>
</dbReference>
<comment type="caution">
    <text evidence="12">The sequence shown here is derived from an EMBL/GenBank/DDBJ whole genome shotgun (WGS) entry which is preliminary data.</text>
</comment>
<dbReference type="InterPro" id="IPR033945">
    <property type="entry name" value="Cyt_c_oxase_su3_dom"/>
</dbReference>
<organism evidence="12 13">
    <name type="scientific">Dasania phycosphaerae</name>
    <dbReference type="NCBI Taxonomy" id="2950436"/>
    <lineage>
        <taxon>Bacteria</taxon>
        <taxon>Pseudomonadati</taxon>
        <taxon>Pseudomonadota</taxon>
        <taxon>Gammaproteobacteria</taxon>
        <taxon>Cellvibrionales</taxon>
        <taxon>Spongiibacteraceae</taxon>
        <taxon>Dasania</taxon>
    </lineage>
</organism>
<keyword evidence="5" id="KW-1278">Translocase</keyword>
<keyword evidence="7 10" id="KW-0472">Membrane</keyword>
<evidence type="ECO:0000256" key="7">
    <source>
        <dbReference type="ARBA" id="ARBA00023136"/>
    </source>
</evidence>
<name>A0A9J6RQ35_9GAMM</name>
<feature type="transmembrane region" description="Helical" evidence="10">
    <location>
        <begin position="92"/>
        <end position="117"/>
    </location>
</feature>
<proteinExistence type="inferred from homology"/>
<evidence type="ECO:0000259" key="11">
    <source>
        <dbReference type="PROSITE" id="PS50253"/>
    </source>
</evidence>
<dbReference type="CDD" id="cd01665">
    <property type="entry name" value="Cyt_c_Oxidase_III"/>
    <property type="match status" value="1"/>
</dbReference>
<evidence type="ECO:0000256" key="4">
    <source>
        <dbReference type="ARBA" id="ARBA00022692"/>
    </source>
</evidence>
<evidence type="ECO:0000256" key="5">
    <source>
        <dbReference type="ARBA" id="ARBA00022967"/>
    </source>
</evidence>
<dbReference type="SUPFAM" id="SSF81452">
    <property type="entry name" value="Cytochrome c oxidase subunit III-like"/>
    <property type="match status" value="1"/>
</dbReference>
<feature type="transmembrane region" description="Helical" evidence="10">
    <location>
        <begin position="55"/>
        <end position="72"/>
    </location>
</feature>
<dbReference type="Pfam" id="PF00510">
    <property type="entry name" value="COX3"/>
    <property type="match status" value="2"/>
</dbReference>
<dbReference type="InterPro" id="IPR013833">
    <property type="entry name" value="Cyt_c_oxidase_su3_a-hlx"/>
</dbReference>
<dbReference type="InterPro" id="IPR000298">
    <property type="entry name" value="Cyt_c_oxidase-like_su3"/>
</dbReference>
<evidence type="ECO:0000313" key="12">
    <source>
        <dbReference type="EMBL" id="MCZ0866280.1"/>
    </source>
</evidence>
<reference evidence="12 13" key="1">
    <citation type="submission" date="2022-12" db="EMBL/GenBank/DDBJ databases">
        <title>Dasania phycosphaerae sp. nov., isolated from particulate material of the south coast of Korea.</title>
        <authorList>
            <person name="Jiang Y."/>
        </authorList>
    </citation>
    <scope>NUCLEOTIDE SEQUENCE [LARGE SCALE GENOMIC DNA]</scope>
    <source>
        <strain evidence="12 13">GY-19</strain>
    </source>
</reference>
<dbReference type="PANTHER" id="PTHR11403:SF7">
    <property type="entry name" value="CYTOCHROME C OXIDASE SUBUNIT 3"/>
    <property type="match status" value="1"/>
</dbReference>
<dbReference type="EMBL" id="JAPTGG010000011">
    <property type="protein sequence ID" value="MCZ0866280.1"/>
    <property type="molecule type" value="Genomic_DNA"/>
</dbReference>
<dbReference type="GO" id="GO:0004129">
    <property type="term" value="F:cytochrome-c oxidase activity"/>
    <property type="evidence" value="ECO:0007669"/>
    <property type="project" value="UniProtKB-EC"/>
</dbReference>
<evidence type="ECO:0000313" key="13">
    <source>
        <dbReference type="Proteomes" id="UP001069090"/>
    </source>
</evidence>
<feature type="transmembrane region" description="Helical" evidence="10">
    <location>
        <begin position="297"/>
        <end position="315"/>
    </location>
</feature>
<dbReference type="PROSITE" id="PS50253">
    <property type="entry name" value="COX3"/>
    <property type="match status" value="1"/>
</dbReference>
<protein>
    <recommendedName>
        <fullName evidence="3">cytochrome-c oxidase</fullName>
        <ecNumber evidence="3">7.1.1.9</ecNumber>
    </recommendedName>
    <alternativeName>
        <fullName evidence="8">Cytochrome aa3 subunit 3</fullName>
    </alternativeName>
    <alternativeName>
        <fullName evidence="9">Cytochrome c oxidase polypeptide III</fullName>
    </alternativeName>
</protein>
<feature type="transmembrane region" description="Helical" evidence="10">
    <location>
        <begin position="211"/>
        <end position="231"/>
    </location>
</feature>
<accession>A0A9J6RQ35</accession>
<evidence type="ECO:0000256" key="10">
    <source>
        <dbReference type="SAM" id="Phobius"/>
    </source>
</evidence>
<dbReference type="Proteomes" id="UP001069090">
    <property type="component" value="Unassembled WGS sequence"/>
</dbReference>
<feature type="transmembrane region" description="Helical" evidence="10">
    <location>
        <begin position="251"/>
        <end position="276"/>
    </location>
</feature>
<evidence type="ECO:0000256" key="6">
    <source>
        <dbReference type="ARBA" id="ARBA00022989"/>
    </source>
</evidence>